<evidence type="ECO:0000313" key="3">
    <source>
        <dbReference type="Proteomes" id="UP000199615"/>
    </source>
</evidence>
<feature type="transmembrane region" description="Helical" evidence="1">
    <location>
        <begin position="20"/>
        <end position="43"/>
    </location>
</feature>
<dbReference type="Proteomes" id="UP000199615">
    <property type="component" value="Unassembled WGS sequence"/>
</dbReference>
<evidence type="ECO:0000313" key="2">
    <source>
        <dbReference type="EMBL" id="SEO73044.1"/>
    </source>
</evidence>
<proteinExistence type="predicted"/>
<keyword evidence="3" id="KW-1185">Reference proteome</keyword>
<dbReference type="RefSeq" id="WP_011502380.1">
    <property type="nucleotide sequence ID" value="NZ_FODT01000004.1"/>
</dbReference>
<dbReference type="AlphaFoldDB" id="A0A1H8S3Q6"/>
<name>A0A1H8S3Q6_9BRAD</name>
<reference evidence="3" key="1">
    <citation type="submission" date="2016-10" db="EMBL/GenBank/DDBJ databases">
        <authorList>
            <person name="Varghese N."/>
            <person name="Submissions S."/>
        </authorList>
    </citation>
    <scope>NUCLEOTIDE SEQUENCE [LARGE SCALE GENOMIC DNA]</scope>
    <source>
        <strain evidence="3">DSM 123</strain>
    </source>
</reference>
<keyword evidence="1" id="KW-1133">Transmembrane helix</keyword>
<protein>
    <submittedName>
        <fullName evidence="2">Uncharacterized protein</fullName>
    </submittedName>
</protein>
<accession>A0A1H8S3Q6</accession>
<evidence type="ECO:0000256" key="1">
    <source>
        <dbReference type="SAM" id="Phobius"/>
    </source>
</evidence>
<keyword evidence="1" id="KW-0472">Membrane</keyword>
<dbReference type="EMBL" id="FODT01000004">
    <property type="protein sequence ID" value="SEO73044.1"/>
    <property type="molecule type" value="Genomic_DNA"/>
</dbReference>
<sequence length="44" mass="4608">MQQIELHPGPFGRLTKGDILASLAMAGIALLLTPVIGLLVLLIV</sequence>
<gene>
    <name evidence="2" type="ORF">SAMN05444123_104240</name>
</gene>
<keyword evidence="1" id="KW-0812">Transmembrane</keyword>
<organism evidence="2 3">
    <name type="scientific">Rhodopseudomonas pseudopalustris</name>
    <dbReference type="NCBI Taxonomy" id="1513892"/>
    <lineage>
        <taxon>Bacteria</taxon>
        <taxon>Pseudomonadati</taxon>
        <taxon>Pseudomonadota</taxon>
        <taxon>Alphaproteobacteria</taxon>
        <taxon>Hyphomicrobiales</taxon>
        <taxon>Nitrobacteraceae</taxon>
        <taxon>Rhodopseudomonas</taxon>
    </lineage>
</organism>